<keyword evidence="1" id="KW-0812">Transmembrane</keyword>
<evidence type="ECO:0000313" key="2">
    <source>
        <dbReference type="EMBL" id="OGX81053.1"/>
    </source>
</evidence>
<proteinExistence type="predicted"/>
<sequence>MLGELLGFLGDVLVDMILQPLLGALLVALAWGVHIVFYPLLLGIGWAGAWWKSDNAFGELWRIHGPVELHRLGRQRTLLTAEYSTAGLLIVLAIMGVGAVLYGVGKLFGLQDFHW</sequence>
<keyword evidence="1" id="KW-0472">Membrane</keyword>
<keyword evidence="1" id="KW-1133">Transmembrane helix</keyword>
<dbReference type="Proteomes" id="UP000177506">
    <property type="component" value="Unassembled WGS sequence"/>
</dbReference>
<feature type="transmembrane region" description="Helical" evidence="1">
    <location>
        <begin position="83"/>
        <end position="105"/>
    </location>
</feature>
<name>A0A1G1SR05_9BACT</name>
<protein>
    <submittedName>
        <fullName evidence="2">Uncharacterized protein</fullName>
    </submittedName>
</protein>
<comment type="caution">
    <text evidence="2">The sequence shown here is derived from an EMBL/GenBank/DDBJ whole genome shotgun (WGS) entry which is preliminary data.</text>
</comment>
<gene>
    <name evidence="2" type="ORF">BEN49_16295</name>
</gene>
<dbReference type="EMBL" id="MDZA01000458">
    <property type="protein sequence ID" value="OGX81053.1"/>
    <property type="molecule type" value="Genomic_DNA"/>
</dbReference>
<feature type="transmembrane region" description="Helical" evidence="1">
    <location>
        <begin position="20"/>
        <end position="42"/>
    </location>
</feature>
<evidence type="ECO:0000256" key="1">
    <source>
        <dbReference type="SAM" id="Phobius"/>
    </source>
</evidence>
<keyword evidence="3" id="KW-1185">Reference proteome</keyword>
<organism evidence="2 3">
    <name type="scientific">Hymenobacter coccineus</name>
    <dbReference type="NCBI Taxonomy" id="1908235"/>
    <lineage>
        <taxon>Bacteria</taxon>
        <taxon>Pseudomonadati</taxon>
        <taxon>Bacteroidota</taxon>
        <taxon>Cytophagia</taxon>
        <taxon>Cytophagales</taxon>
        <taxon>Hymenobacteraceae</taxon>
        <taxon>Hymenobacter</taxon>
    </lineage>
</organism>
<dbReference type="AlphaFoldDB" id="A0A1G1SR05"/>
<evidence type="ECO:0000313" key="3">
    <source>
        <dbReference type="Proteomes" id="UP000177506"/>
    </source>
</evidence>
<dbReference type="RefSeq" id="WP_070747742.1">
    <property type="nucleotide sequence ID" value="NZ_MDZA01000458.1"/>
</dbReference>
<dbReference type="OrthoDB" id="9850131at2"/>
<accession>A0A1G1SR05</accession>
<reference evidence="2 3" key="1">
    <citation type="submission" date="2016-08" db="EMBL/GenBank/DDBJ databases">
        <title>Hymenobacter coccineus sp. nov., Hymenobacter lapidarius sp. nov. and Hymenobacter glacialis sp. nov., isolated from Antarctic soil.</title>
        <authorList>
            <person name="Sedlacek I."/>
            <person name="Kralova S."/>
            <person name="Kyrova K."/>
            <person name="Maslanova I."/>
            <person name="Stankova E."/>
            <person name="Vrbovska V."/>
            <person name="Nemec M."/>
            <person name="Bartak M."/>
            <person name="Svec P."/>
            <person name="Busse H.-J."/>
            <person name="Pantucek R."/>
        </authorList>
    </citation>
    <scope>NUCLEOTIDE SEQUENCE [LARGE SCALE GENOMIC DNA]</scope>
    <source>
        <strain evidence="2 3">CCM 8649</strain>
    </source>
</reference>